<dbReference type="STRING" id="1121419.SAMN05443529_10819"/>
<keyword evidence="3" id="KW-1185">Reference proteome</keyword>
<accession>A0A1G7YCS7</accession>
<reference evidence="3" key="1">
    <citation type="submission" date="2016-10" db="EMBL/GenBank/DDBJ databases">
        <authorList>
            <person name="Varghese N."/>
            <person name="Submissions S."/>
        </authorList>
    </citation>
    <scope>NUCLEOTIDE SEQUENCE [LARGE SCALE GENOMIC DNA]</scope>
    <source>
        <strain evidence="3">DSM 8344</strain>
    </source>
</reference>
<name>A0A1G7YCS7_9FIRM</name>
<dbReference type="AlphaFoldDB" id="A0A1G7YCS7"/>
<evidence type="ECO:0008006" key="4">
    <source>
        <dbReference type="Google" id="ProtNLM"/>
    </source>
</evidence>
<dbReference type="EMBL" id="FNCP01000008">
    <property type="protein sequence ID" value="SDG94358.1"/>
    <property type="molecule type" value="Genomic_DNA"/>
</dbReference>
<feature type="transmembrane region" description="Helical" evidence="1">
    <location>
        <begin position="99"/>
        <end position="122"/>
    </location>
</feature>
<evidence type="ECO:0000256" key="1">
    <source>
        <dbReference type="SAM" id="Phobius"/>
    </source>
</evidence>
<feature type="transmembrane region" description="Helical" evidence="1">
    <location>
        <begin position="27"/>
        <end position="49"/>
    </location>
</feature>
<organism evidence="2 3">
    <name type="scientific">Desulfosporosinus hippei DSM 8344</name>
    <dbReference type="NCBI Taxonomy" id="1121419"/>
    <lineage>
        <taxon>Bacteria</taxon>
        <taxon>Bacillati</taxon>
        <taxon>Bacillota</taxon>
        <taxon>Clostridia</taxon>
        <taxon>Eubacteriales</taxon>
        <taxon>Desulfitobacteriaceae</taxon>
        <taxon>Desulfosporosinus</taxon>
    </lineage>
</organism>
<protein>
    <recommendedName>
        <fullName evidence="4">Peptidase MA superfamily protein</fullName>
    </recommendedName>
</protein>
<dbReference type="Proteomes" id="UP000198656">
    <property type="component" value="Unassembled WGS sequence"/>
</dbReference>
<keyword evidence="1" id="KW-1133">Transmembrane helix</keyword>
<keyword evidence="1" id="KW-0812">Transmembrane</keyword>
<evidence type="ECO:0000313" key="3">
    <source>
        <dbReference type="Proteomes" id="UP000198656"/>
    </source>
</evidence>
<sequence>MKLQTYKLKREWVSILAKKIIGILKSLLIYLTWVIAFSVFAGLILFFYLPSNSNLENVLVITLFLCLPLIIIVLFGLIKGKINFLRIPNRRSLLFRSAILISCLASFFLLGVGQSAMAQVLINENSQDRITNSEKIEFIKDLAQKISSNKASAEYINSLDSLSPNDRLTVYYSTEDKELAEKLVKVIPEIEQRLNKMFDVKEPFPIELILYNDLDQFRQSNDIAENQRLLGLYINKSIHMANTKVSEEIYQTSSLDLNLQDLNYEEEIIHTLEHEYTHYYIRGFLAENNLKEDIPRWFDEGLAVYYGSEGYLTDVEFEFPDLKDSAIPLQDLMGYIEWEKNTESETASDIAYNESFMMVYELIKTKGEKVITDILLNGIPKAQDLSTNEQTQFTESFLEQVGMTMDDFQNQVLTKYSKSK</sequence>
<proteinExistence type="predicted"/>
<evidence type="ECO:0000313" key="2">
    <source>
        <dbReference type="EMBL" id="SDG94358.1"/>
    </source>
</evidence>
<feature type="transmembrane region" description="Helical" evidence="1">
    <location>
        <begin position="55"/>
        <end position="78"/>
    </location>
</feature>
<keyword evidence="1" id="KW-0472">Membrane</keyword>
<gene>
    <name evidence="2" type="ORF">SAMN05443529_10819</name>
</gene>